<gene>
    <name evidence="14" type="ORF">BSK52_14830</name>
</gene>
<dbReference type="InterPro" id="IPR050222">
    <property type="entry name" value="MATE_MdtK"/>
</dbReference>
<feature type="transmembrane region" description="Helical" evidence="13">
    <location>
        <begin position="286"/>
        <end position="305"/>
    </location>
</feature>
<dbReference type="PIRSF" id="PIRSF006603">
    <property type="entry name" value="DinF"/>
    <property type="match status" value="1"/>
</dbReference>
<keyword evidence="8 13" id="KW-0812">Transmembrane</keyword>
<proteinExistence type="inferred from homology"/>
<evidence type="ECO:0000256" key="4">
    <source>
        <dbReference type="ARBA" id="ARBA00020268"/>
    </source>
</evidence>
<keyword evidence="11 13" id="KW-0472">Membrane</keyword>
<feature type="transmembrane region" description="Helical" evidence="13">
    <location>
        <begin position="194"/>
        <end position="216"/>
    </location>
</feature>
<feature type="transmembrane region" description="Helical" evidence="13">
    <location>
        <begin position="353"/>
        <end position="369"/>
    </location>
</feature>
<feature type="transmembrane region" description="Helical" evidence="13">
    <location>
        <begin position="162"/>
        <end position="182"/>
    </location>
</feature>
<dbReference type="GO" id="GO:0005886">
    <property type="term" value="C:plasma membrane"/>
    <property type="evidence" value="ECO:0007669"/>
    <property type="project" value="UniProtKB-SubCell"/>
</dbReference>
<dbReference type="Proteomes" id="UP000187439">
    <property type="component" value="Unassembled WGS sequence"/>
</dbReference>
<comment type="subcellular location">
    <subcellularLocation>
        <location evidence="2">Cell membrane</location>
        <topology evidence="2">Multi-pass membrane protein</topology>
    </subcellularLocation>
</comment>
<feature type="transmembrane region" description="Helical" evidence="13">
    <location>
        <begin position="390"/>
        <end position="412"/>
    </location>
</feature>
<keyword evidence="9 13" id="KW-1133">Transmembrane helix</keyword>
<keyword evidence="7" id="KW-1003">Cell membrane</keyword>
<dbReference type="InterPro" id="IPR048279">
    <property type="entry name" value="MdtK-like"/>
</dbReference>
<evidence type="ECO:0000256" key="9">
    <source>
        <dbReference type="ARBA" id="ARBA00022989"/>
    </source>
</evidence>
<protein>
    <recommendedName>
        <fullName evidence="4">Probable multidrug resistance protein NorM</fullName>
    </recommendedName>
    <alternativeName>
        <fullName evidence="12">Multidrug-efflux transporter</fullName>
    </alternativeName>
</protein>
<dbReference type="InterPro" id="IPR002528">
    <property type="entry name" value="MATE_fam"/>
</dbReference>
<dbReference type="OrthoDB" id="9780160at2"/>
<dbReference type="AlphaFoldDB" id="A0A1R0XYT5"/>
<feature type="transmembrane region" description="Helical" evidence="13">
    <location>
        <begin position="95"/>
        <end position="117"/>
    </location>
</feature>
<evidence type="ECO:0000256" key="8">
    <source>
        <dbReference type="ARBA" id="ARBA00022692"/>
    </source>
</evidence>
<dbReference type="GO" id="GO:0042910">
    <property type="term" value="F:xenobiotic transmembrane transporter activity"/>
    <property type="evidence" value="ECO:0007669"/>
    <property type="project" value="InterPro"/>
</dbReference>
<dbReference type="PANTHER" id="PTHR43298:SF2">
    <property type="entry name" value="FMN_FAD EXPORTER YEEO-RELATED"/>
    <property type="match status" value="1"/>
</dbReference>
<keyword evidence="10" id="KW-0406">Ion transport</keyword>
<feature type="transmembrane region" description="Helical" evidence="13">
    <location>
        <begin position="317"/>
        <end position="341"/>
    </location>
</feature>
<evidence type="ECO:0000256" key="1">
    <source>
        <dbReference type="ARBA" id="ARBA00003408"/>
    </source>
</evidence>
<evidence type="ECO:0000256" key="3">
    <source>
        <dbReference type="ARBA" id="ARBA00010199"/>
    </source>
</evidence>
<dbReference type="PANTHER" id="PTHR43298">
    <property type="entry name" value="MULTIDRUG RESISTANCE PROTEIN NORM-RELATED"/>
    <property type="match status" value="1"/>
</dbReference>
<feature type="transmembrane region" description="Helical" evidence="13">
    <location>
        <begin position="54"/>
        <end position="75"/>
    </location>
</feature>
<dbReference type="CDD" id="cd13131">
    <property type="entry name" value="MATE_NorM_like"/>
    <property type="match status" value="1"/>
</dbReference>
<reference evidence="14 15" key="1">
    <citation type="submission" date="2016-10" db="EMBL/GenBank/DDBJ databases">
        <title>Paenibacillus species isolates.</title>
        <authorList>
            <person name="Beno S.M."/>
        </authorList>
    </citation>
    <scope>NUCLEOTIDE SEQUENCE [LARGE SCALE GENOMIC DNA]</scope>
    <source>
        <strain evidence="14 15">FSL H7-0710</strain>
    </source>
</reference>
<feature type="transmembrane region" description="Helical" evidence="13">
    <location>
        <begin position="129"/>
        <end position="150"/>
    </location>
</feature>
<feature type="transmembrane region" description="Helical" evidence="13">
    <location>
        <begin position="12"/>
        <end position="34"/>
    </location>
</feature>
<evidence type="ECO:0000256" key="10">
    <source>
        <dbReference type="ARBA" id="ARBA00023065"/>
    </source>
</evidence>
<evidence type="ECO:0000256" key="11">
    <source>
        <dbReference type="ARBA" id="ARBA00023136"/>
    </source>
</evidence>
<evidence type="ECO:0000313" key="15">
    <source>
        <dbReference type="Proteomes" id="UP000187439"/>
    </source>
</evidence>
<comment type="function">
    <text evidence="1">Multidrug efflux pump.</text>
</comment>
<evidence type="ECO:0000256" key="2">
    <source>
        <dbReference type="ARBA" id="ARBA00004651"/>
    </source>
</evidence>
<keyword evidence="5" id="KW-0813">Transport</keyword>
<dbReference type="GO" id="GO:0015297">
    <property type="term" value="F:antiporter activity"/>
    <property type="evidence" value="ECO:0007669"/>
    <property type="project" value="UniProtKB-KW"/>
</dbReference>
<sequence length="457" mass="49660">MIQTTSLKQKAGQFFHILFPILVTQIALSAITFFDTNMSGKFGTADLAGVAIGTSLWIPIQTGLSGILMGITPIVSQLIGSKKDKDVAYQVTQGIWLSLIVSVIVLLIGSLALSPILDFMNLEPTVRDVAFRFLSAISFGIIPLFGYTVLRSCIDALGQTRVSMLITLIALPVNVGLNYLLIFGKFGFPRLGGVGAGVASAITYWVIFSVALLFIYRAEPFASLRIFRKFYFISLKSFKDLLKIGVPIGFSIFFETAVFSAVTLLMSRFDTVTIAAHQAAINFATTLYMIPLSICMSLTILVGFETGSGRQKDARQYAIMGIGLAAILSLATALLLLFAGHHVAGLYSDEPDVISLIQHFLIYAIFFQISDAIATPTQGALRGYKDVNPAFIICFIAYWVIGLPTGYALATYTDLGAYGYWIGLITGLAIGATLLLTRLVKVQRRYATQYADAQAHH</sequence>
<dbReference type="NCBIfam" id="TIGR00797">
    <property type="entry name" value="matE"/>
    <property type="match status" value="1"/>
</dbReference>
<dbReference type="GO" id="GO:0006811">
    <property type="term" value="P:monoatomic ion transport"/>
    <property type="evidence" value="ECO:0007669"/>
    <property type="project" value="UniProtKB-KW"/>
</dbReference>
<evidence type="ECO:0000256" key="12">
    <source>
        <dbReference type="ARBA" id="ARBA00031636"/>
    </source>
</evidence>
<accession>A0A1R0XYT5</accession>
<evidence type="ECO:0000256" key="6">
    <source>
        <dbReference type="ARBA" id="ARBA00022449"/>
    </source>
</evidence>
<comment type="caution">
    <text evidence="14">The sequence shown here is derived from an EMBL/GenBank/DDBJ whole genome shotgun (WGS) entry which is preliminary data.</text>
</comment>
<organism evidence="14 15">
    <name type="scientific">Paenibacillus odorifer</name>
    <dbReference type="NCBI Taxonomy" id="189426"/>
    <lineage>
        <taxon>Bacteria</taxon>
        <taxon>Bacillati</taxon>
        <taxon>Bacillota</taxon>
        <taxon>Bacilli</taxon>
        <taxon>Bacillales</taxon>
        <taxon>Paenibacillaceae</taxon>
        <taxon>Paenibacillus</taxon>
    </lineage>
</organism>
<name>A0A1R0XYT5_9BACL</name>
<comment type="similarity">
    <text evidence="3">Belongs to the multi antimicrobial extrusion (MATE) (TC 2.A.66.1) family.</text>
</comment>
<evidence type="ECO:0000256" key="13">
    <source>
        <dbReference type="SAM" id="Phobius"/>
    </source>
</evidence>
<keyword evidence="6" id="KW-0050">Antiport</keyword>
<dbReference type="Pfam" id="PF01554">
    <property type="entry name" value="MatE"/>
    <property type="match status" value="2"/>
</dbReference>
<feature type="transmembrane region" description="Helical" evidence="13">
    <location>
        <begin position="418"/>
        <end position="436"/>
    </location>
</feature>
<evidence type="ECO:0000256" key="5">
    <source>
        <dbReference type="ARBA" id="ARBA00022448"/>
    </source>
</evidence>
<feature type="transmembrane region" description="Helical" evidence="13">
    <location>
        <begin position="244"/>
        <end position="266"/>
    </location>
</feature>
<dbReference type="RefSeq" id="WP_076119717.1">
    <property type="nucleotide sequence ID" value="NZ_MPTC01000011.1"/>
</dbReference>
<evidence type="ECO:0000313" key="14">
    <source>
        <dbReference type="EMBL" id="OMD40157.1"/>
    </source>
</evidence>
<dbReference type="EMBL" id="MPTC01000011">
    <property type="protein sequence ID" value="OMD40157.1"/>
    <property type="molecule type" value="Genomic_DNA"/>
</dbReference>
<evidence type="ECO:0000256" key="7">
    <source>
        <dbReference type="ARBA" id="ARBA00022475"/>
    </source>
</evidence>